<name>A0AA41YQ31_9PROT</name>
<feature type="transmembrane region" description="Helical" evidence="1">
    <location>
        <begin position="363"/>
        <end position="384"/>
    </location>
</feature>
<keyword evidence="3" id="KW-1185">Reference proteome</keyword>
<accession>A0AA41YQ31</accession>
<feature type="transmembrane region" description="Helical" evidence="1">
    <location>
        <begin position="304"/>
        <end position="328"/>
    </location>
</feature>
<feature type="transmembrane region" description="Helical" evidence="1">
    <location>
        <begin position="117"/>
        <end position="150"/>
    </location>
</feature>
<keyword evidence="1" id="KW-1133">Transmembrane helix</keyword>
<gene>
    <name evidence="2" type="ORF">OL599_02605</name>
</gene>
<feature type="transmembrane region" description="Helical" evidence="1">
    <location>
        <begin position="340"/>
        <end position="357"/>
    </location>
</feature>
<feature type="transmembrane region" description="Helical" evidence="1">
    <location>
        <begin position="162"/>
        <end position="194"/>
    </location>
</feature>
<evidence type="ECO:0008006" key="4">
    <source>
        <dbReference type="Google" id="ProtNLM"/>
    </source>
</evidence>
<keyword evidence="1" id="KW-0472">Membrane</keyword>
<sequence>MLGERHAGGRRALAETVAFGVVLAVALAVAGARAMENMNPDGVAYIRIAHYWRAGDFTRAVNAYWGPMFPWLIVLFEGTALPTLGARVAMGVSGWFFGMAAMLWLRAALARRMERAVAGAVVLLVAVNWSTATITPDLLMAGWMLLAAWIAARADWMTARRWQVAMGLCLGAAFLTKAIALPAAAVFLALVFVLEAWRRERPARALAGAFGWVVAGLAVVVVPQVVAVSVHYGVPMLSSAGRINHALVGPGSDFEHPFMNSFYRVAAGRVTTWEDPTVDAYADWSPFASAQLFLFQVRIVLRNALFVLTALRGFDALCLGVVGAIVAALAGRTTRRAERVAVAMIVATALPYLPVYAGDLRYYLAAVPLLTGLAFATGGAVAAGAGCGRPVGVVLVALSFGIGVLPGAVHAFLGRSNAGYVQAEALDAAFRRLELPAGGWAALGVRNTAALYAAFLQGTAFHGQKARLGDPAALLGSDARYVVATQAAEEDIAVLRRFGVEVGAIVPGVRLFRVGPE</sequence>
<feature type="transmembrane region" description="Helical" evidence="1">
    <location>
        <begin position="206"/>
        <end position="232"/>
    </location>
</feature>
<keyword evidence="1" id="KW-0812">Transmembrane</keyword>
<dbReference type="Proteomes" id="UP001165679">
    <property type="component" value="Unassembled WGS sequence"/>
</dbReference>
<protein>
    <recommendedName>
        <fullName evidence="4">Glycosyltransferase RgtA/B/C/D-like domain-containing protein</fullName>
    </recommendedName>
</protein>
<evidence type="ECO:0000313" key="3">
    <source>
        <dbReference type="Proteomes" id="UP001165679"/>
    </source>
</evidence>
<evidence type="ECO:0000256" key="1">
    <source>
        <dbReference type="SAM" id="Phobius"/>
    </source>
</evidence>
<comment type="caution">
    <text evidence="2">The sequence shown here is derived from an EMBL/GenBank/DDBJ whole genome shotgun (WGS) entry which is preliminary data.</text>
</comment>
<dbReference type="EMBL" id="JAPDNT010000001">
    <property type="protein sequence ID" value="MCW3473457.1"/>
    <property type="molecule type" value="Genomic_DNA"/>
</dbReference>
<proteinExistence type="predicted"/>
<dbReference type="AlphaFoldDB" id="A0AA41YQ31"/>
<feature type="transmembrane region" description="Helical" evidence="1">
    <location>
        <begin position="12"/>
        <end position="32"/>
    </location>
</feature>
<feature type="transmembrane region" description="Helical" evidence="1">
    <location>
        <begin position="84"/>
        <end position="105"/>
    </location>
</feature>
<evidence type="ECO:0000313" key="2">
    <source>
        <dbReference type="EMBL" id="MCW3473457.1"/>
    </source>
</evidence>
<feature type="transmembrane region" description="Helical" evidence="1">
    <location>
        <begin position="391"/>
        <end position="413"/>
    </location>
</feature>
<dbReference type="RefSeq" id="WP_264712031.1">
    <property type="nucleotide sequence ID" value="NZ_JAPDNT010000001.1"/>
</dbReference>
<organism evidence="2 3">
    <name type="scientific">Limobrevibacterium gyesilva</name>
    <dbReference type="NCBI Taxonomy" id="2991712"/>
    <lineage>
        <taxon>Bacteria</taxon>
        <taxon>Pseudomonadati</taxon>
        <taxon>Pseudomonadota</taxon>
        <taxon>Alphaproteobacteria</taxon>
        <taxon>Acetobacterales</taxon>
        <taxon>Acetobacteraceae</taxon>
        <taxon>Limobrevibacterium</taxon>
    </lineage>
</organism>
<reference evidence="2" key="2">
    <citation type="submission" date="2022-10" db="EMBL/GenBank/DDBJ databases">
        <authorList>
            <person name="Trinh H.N."/>
        </authorList>
    </citation>
    <scope>NUCLEOTIDE SEQUENCE</scope>
    <source>
        <strain evidence="2">RN2-1</strain>
    </source>
</reference>
<reference evidence="2" key="1">
    <citation type="submission" date="2022-09" db="EMBL/GenBank/DDBJ databases">
        <title>Rhodovastum sp. nov. RN2-1 isolated from soil in Seongnam, South Korea.</title>
        <authorList>
            <person name="Le N.T."/>
        </authorList>
    </citation>
    <scope>NUCLEOTIDE SEQUENCE</scope>
    <source>
        <strain evidence="2">RN2-1</strain>
    </source>
</reference>